<sequence length="326" mass="35162">MTARFDVTVLVPAYKPKYLGELLLALQSQTLPPARVVFSDDSPDQAFVAALGNASTRAAYPALSIEVVPGPRQGAWANFKNLLQLYRGETEFFHLQLDDDIPYPHFYEQHARAHRLVQASCAVSRRWTALESGQPIASLPVPAPLAEQMQRMATISAGLLFSLTVPGVNNWLGELSNATLRAGMREVLLGARLGGVAYTGLEDIGTFLAASQQAPVVFINEHLGYFRTSPEQNTAQPTGRIFKLGLLAWIALAVAGKRLGHLNAAQCTDVARRMGLLVLQHYAGDAPMCELARLALSLGDSEAAEAAYVAAWHAYCGAEPVARAPS</sequence>
<dbReference type="Proteomes" id="UP001201463">
    <property type="component" value="Unassembled WGS sequence"/>
</dbReference>
<evidence type="ECO:0000313" key="2">
    <source>
        <dbReference type="Proteomes" id="UP001201463"/>
    </source>
</evidence>
<dbReference type="CDD" id="cd00761">
    <property type="entry name" value="Glyco_tranf_GTA_type"/>
    <property type="match status" value="1"/>
</dbReference>
<dbReference type="RefSeq" id="WP_233389849.1">
    <property type="nucleotide sequence ID" value="NZ_JAJTWT010000002.1"/>
</dbReference>
<reference evidence="1 2" key="1">
    <citation type="submission" date="2021-12" db="EMBL/GenBank/DDBJ databases">
        <title>Genome seq of p7.</title>
        <authorList>
            <person name="Seo T."/>
        </authorList>
    </citation>
    <scope>NUCLEOTIDE SEQUENCE [LARGE SCALE GENOMIC DNA]</scope>
    <source>
        <strain evidence="1 2">P7</strain>
    </source>
</reference>
<gene>
    <name evidence="1" type="ORF">LXT12_04360</name>
</gene>
<comment type="caution">
    <text evidence="1">The sequence shown here is derived from an EMBL/GenBank/DDBJ whole genome shotgun (WGS) entry which is preliminary data.</text>
</comment>
<organism evidence="1 2">
    <name type="scientific">Pelomonas caseinilytica</name>
    <dbReference type="NCBI Taxonomy" id="2906763"/>
    <lineage>
        <taxon>Bacteria</taxon>
        <taxon>Pseudomonadati</taxon>
        <taxon>Pseudomonadota</taxon>
        <taxon>Betaproteobacteria</taxon>
        <taxon>Burkholderiales</taxon>
        <taxon>Sphaerotilaceae</taxon>
        <taxon>Roseateles</taxon>
    </lineage>
</organism>
<dbReference type="EMBL" id="JAJTWT010000002">
    <property type="protein sequence ID" value="MCE4536482.1"/>
    <property type="molecule type" value="Genomic_DNA"/>
</dbReference>
<name>A0ABS8XAY3_9BURK</name>
<dbReference type="Gene3D" id="3.90.550.10">
    <property type="entry name" value="Spore Coat Polysaccharide Biosynthesis Protein SpsA, Chain A"/>
    <property type="match status" value="1"/>
</dbReference>
<accession>A0ABS8XAY3</accession>
<dbReference type="InterPro" id="IPR029044">
    <property type="entry name" value="Nucleotide-diphossugar_trans"/>
</dbReference>
<keyword evidence="2" id="KW-1185">Reference proteome</keyword>
<protein>
    <submittedName>
        <fullName evidence="1">Glycosyltransferase family 2 protein</fullName>
    </submittedName>
</protein>
<dbReference type="SUPFAM" id="SSF53448">
    <property type="entry name" value="Nucleotide-diphospho-sugar transferases"/>
    <property type="match status" value="1"/>
</dbReference>
<proteinExistence type="predicted"/>
<evidence type="ECO:0000313" key="1">
    <source>
        <dbReference type="EMBL" id="MCE4536482.1"/>
    </source>
</evidence>